<evidence type="ECO:0008006" key="4">
    <source>
        <dbReference type="Google" id="ProtNLM"/>
    </source>
</evidence>
<keyword evidence="3" id="KW-1185">Reference proteome</keyword>
<protein>
    <recommendedName>
        <fullName evidence="4">Transmembrane protein</fullName>
    </recommendedName>
</protein>
<reference evidence="2 3" key="1">
    <citation type="submission" date="2023-12" db="EMBL/GenBank/DDBJ databases">
        <title>Stenotrophomonas guangdongensis sp. nov., isolated from wilted pepper plants (Capsicum annuum).</title>
        <authorList>
            <person name="Qiu M."/>
            <person name="Li Y."/>
            <person name="Liu Q."/>
            <person name="Zhang X."/>
            <person name="Huang Y."/>
            <person name="Guo R."/>
            <person name="Hu M."/>
            <person name="Zhou J."/>
            <person name="Zhou X."/>
        </authorList>
    </citation>
    <scope>NUCLEOTIDE SEQUENCE [LARGE SCALE GENOMIC DNA]</scope>
    <source>
        <strain evidence="2 3">MH1</strain>
    </source>
</reference>
<sequence>MPFWTWLFPRTPAVFPSPLPRAQAVQNLRAATARGNITATGTIVGSVEAARVNLYHRSALRNSFKPHFRGHFVDTAQGCALHGRFAPPALVHALMVFWLGFCVLGTTISVVQLGRMDPMLIPAALPGVLMAAFGIGLVRLGQHLSANDPAILSRVIRQALQSHHTEP</sequence>
<feature type="transmembrane region" description="Helical" evidence="1">
    <location>
        <begin position="90"/>
        <end position="113"/>
    </location>
</feature>
<dbReference type="RefSeq" id="WP_323437786.1">
    <property type="nucleotide sequence ID" value="NZ_JAYFUH010000061.1"/>
</dbReference>
<keyword evidence="1" id="KW-0812">Transmembrane</keyword>
<accession>A0ABU5V0J5</accession>
<proteinExistence type="predicted"/>
<comment type="caution">
    <text evidence="2">The sequence shown here is derived from an EMBL/GenBank/DDBJ whole genome shotgun (WGS) entry which is preliminary data.</text>
</comment>
<name>A0ABU5V0J5_9GAMM</name>
<keyword evidence="1" id="KW-0472">Membrane</keyword>
<evidence type="ECO:0000313" key="3">
    <source>
        <dbReference type="Proteomes" id="UP001301653"/>
    </source>
</evidence>
<dbReference type="EMBL" id="JAYFUH010000061">
    <property type="protein sequence ID" value="MEA5666299.1"/>
    <property type="molecule type" value="Genomic_DNA"/>
</dbReference>
<evidence type="ECO:0000256" key="1">
    <source>
        <dbReference type="SAM" id="Phobius"/>
    </source>
</evidence>
<keyword evidence="1" id="KW-1133">Transmembrane helix</keyword>
<dbReference type="Proteomes" id="UP001301653">
    <property type="component" value="Unassembled WGS sequence"/>
</dbReference>
<gene>
    <name evidence="2" type="ORF">VA603_01930</name>
</gene>
<evidence type="ECO:0000313" key="2">
    <source>
        <dbReference type="EMBL" id="MEA5666299.1"/>
    </source>
</evidence>
<organism evidence="2 3">
    <name type="scientific">Stenotrophomonas capsici</name>
    <dbReference type="NCBI Taxonomy" id="3110230"/>
    <lineage>
        <taxon>Bacteria</taxon>
        <taxon>Pseudomonadati</taxon>
        <taxon>Pseudomonadota</taxon>
        <taxon>Gammaproteobacteria</taxon>
        <taxon>Lysobacterales</taxon>
        <taxon>Lysobacteraceae</taxon>
        <taxon>Stenotrophomonas</taxon>
    </lineage>
</organism>
<feature type="transmembrane region" description="Helical" evidence="1">
    <location>
        <begin position="119"/>
        <end position="138"/>
    </location>
</feature>